<dbReference type="InterPro" id="IPR014756">
    <property type="entry name" value="Ig_E-set"/>
</dbReference>
<feature type="compositionally biased region" description="Basic and acidic residues" evidence="2">
    <location>
        <begin position="1630"/>
        <end position="1658"/>
    </location>
</feature>
<feature type="compositionally biased region" description="Polar residues" evidence="2">
    <location>
        <begin position="506"/>
        <end position="519"/>
    </location>
</feature>
<proteinExistence type="predicted"/>
<feature type="region of interest" description="Disordered" evidence="2">
    <location>
        <begin position="504"/>
        <end position="826"/>
    </location>
</feature>
<feature type="compositionally biased region" description="Basic residues" evidence="2">
    <location>
        <begin position="775"/>
        <end position="788"/>
    </location>
</feature>
<organism evidence="4 5">
    <name type="scientific">Henningerozyma blattae (strain ATCC 34711 / CBS 6284 / DSM 70876 / NBRC 10599 / NRRL Y-10934 / UCD 77-7)</name>
    <name type="common">Yeast</name>
    <name type="synonym">Tetrapisispora blattae</name>
    <dbReference type="NCBI Taxonomy" id="1071380"/>
    <lineage>
        <taxon>Eukaryota</taxon>
        <taxon>Fungi</taxon>
        <taxon>Dikarya</taxon>
        <taxon>Ascomycota</taxon>
        <taxon>Saccharomycotina</taxon>
        <taxon>Saccharomycetes</taxon>
        <taxon>Saccharomycetales</taxon>
        <taxon>Saccharomycetaceae</taxon>
        <taxon>Henningerozyma</taxon>
    </lineage>
</organism>
<sequence>MAKKTNTASLSDEKALTQLYRFTYHNNGKTTGSSDQSKKNPSIQEVIITGEFDDWKATLPMVMDKDGDFNLTFPVTIPENRDKTFFKFVVDGDWKISQEYKSDSTLNAIENNYITRKDLLKGVSYDKLANVNSSRIPESGGLPVSAPTTVGSNKDASSSTFTDDIIVNHNNHSNDNAKSVTSTPSKKKKRIKIKKRIRRNKKTGETTILSEEVIILGDSEEDQDQDTTVISGSNSSTEDHLSSKNVKKDIKKSISKDNIPAIASVDQNKDKDKDTEFHILPVESENHTNVVNPLTVSEGVFGLGPVIVNNAKDIPEFTQIRDVDAKELNAKLSKQLNMKKQSIDSKNIDDDSKNNDDDNSKIADVSKIAEEIDSKNIPTPTTIGDSTIGTSSDINITSEGISTSSSGIDAITNTKSINANISTMGVDAKVKVDSDGINITSNKNSSSDSKSKKIAATAGLAAGALLSERFDSKDNEESKVLDELKNIKDVNIKDINITKDSDKDQTFFTSNRDSTASLDSSKRKSTYLDASDDSDRDPVPLSIDDIEPNTNIDASTSNSTSKGLLDSTSKNTSENKDSSIETSLNANSKDLDKSITDIPSTKFAESNISRTSSTKKLNTDSTSLGPKLSTDLSNPDLSTSNTVNTESNASSKQTPEFKQPANIATKNTNAKTSSSGTTSSKDVNSKATSDSNEKLSNSEQTTASNKSVSKRSPSIKKNSTAKKDLSEDVNTSDKNSSSSSKSKRNNTSKTSDNKDHASNKSNSKKPSTKDTLNNKAKRPSSKASKKSTKPLATIAVTAATTAAAAVSENKKKDANGSNKSKKSTLDIISTEDVDDDNLSEFPDSIREVNSDIEDLSRISTIDPKISSKDKLIASTSQPSQLTTTPIESVEKDLKEYRNSNDYTSEQDTLPNMEKKDNDNVGSTLKSGSENAVISDVVAPIVSQSADNEITAQEKRTLDPSTSKLAKNISATTKATNDISSDEMKAGNDIKLGKDSKSEENRSIKANTLVVEENKTTSNKVDETIGSNPKKSNSRTTTSDKDKTPSIKDSDKSGKTEDEKERTPKTTKGKNSSPSKSMKKHERKDPSPKPNDRKDHDSHKKPGHLSGFMGGLMRRHSHDSSVSKESKESKNGSKSTAKEPTQNKHKSEKKSNKKAKDSKAEKNTNTVNETVKAVISESAKNVQLVSDGLSKDSTKLSKDNSSLKAASSSEDNKLSKDIKSTKDSELPKDTDSTKDVETSKVSKPADPSVVSNIAKNNNDSKYVKNDNSSKDVRDNNNSKIVEDNKDNKDIKDNKDSKNIKNIVNVMTRKKSKKSKSTKKSGESRETATPKSDNIIEDEVNKTKDLNTSKNISISNNNDSNHELNAVQSNSDNNLNSKINDVKSAAEKLVSKLDPVGKEAEKKVISNNQTSSDSIDVAVENIANTIHDNSKVDKDISKNASIKNTKELNETISATADITSGNQDKLASPSTVIDNLGRSTLDPNSTSNLDKAAEKITPFSRDNDMLNRISQDDVTTPRISIVNDDDAAAIATDNLHDTSSPIQSSPTREISDLASEDSVGGSPIFRDATATLPLDGKANGSRTNPDYEMANRSDTPDSKTVEERVSAKKVNSIDRKYKNVNDINISDTSKNISDHKTSSSDKEIKASKSDKEIKASKSDKAANASKSDKVANISKSDKTNKVSKSSKTVNKSKTNKNSKNAKNATLQKKETPKGTAASPKKDEKKKKSFFKRIFCCCC</sequence>
<feature type="compositionally biased region" description="Basic residues" evidence="2">
    <location>
        <begin position="1142"/>
        <end position="1152"/>
    </location>
</feature>
<feature type="region of interest" description="Disordered" evidence="2">
    <location>
        <begin position="1531"/>
        <end position="1605"/>
    </location>
</feature>
<feature type="compositionally biased region" description="Polar residues" evidence="2">
    <location>
        <begin position="548"/>
        <end position="572"/>
    </location>
</feature>
<feature type="compositionally biased region" description="Basic and acidic residues" evidence="2">
    <location>
        <begin position="1082"/>
        <end position="1099"/>
    </location>
</feature>
<evidence type="ECO:0000256" key="2">
    <source>
        <dbReference type="SAM" id="MobiDB-lite"/>
    </source>
</evidence>
<dbReference type="RefSeq" id="XP_004179302.1">
    <property type="nucleotide sequence ID" value="XM_004179254.1"/>
</dbReference>
<dbReference type="KEGG" id="tbl:TBLA_0B09660"/>
<feature type="compositionally biased region" description="Polar residues" evidence="2">
    <location>
        <begin position="597"/>
        <end position="656"/>
    </location>
</feature>
<dbReference type="Pfam" id="PF16561">
    <property type="entry name" value="AMPK1_CBM"/>
    <property type="match status" value="1"/>
</dbReference>
<evidence type="ECO:0000256" key="1">
    <source>
        <dbReference type="ARBA" id="ARBA00022553"/>
    </source>
</evidence>
<feature type="compositionally biased region" description="Basic and acidic residues" evidence="2">
    <location>
        <begin position="1587"/>
        <end position="1605"/>
    </location>
</feature>
<dbReference type="CDD" id="cd02859">
    <property type="entry name" value="E_set_AMPKbeta_like_N"/>
    <property type="match status" value="1"/>
</dbReference>
<feature type="compositionally biased region" description="Polar residues" evidence="2">
    <location>
        <begin position="1364"/>
        <end position="1373"/>
    </location>
</feature>
<feature type="compositionally biased region" description="Basic and acidic residues" evidence="2">
    <location>
        <begin position="1209"/>
        <end position="1239"/>
    </location>
</feature>
<feature type="compositionally biased region" description="Basic and acidic residues" evidence="2">
    <location>
        <begin position="1037"/>
        <end position="1063"/>
    </location>
</feature>
<feature type="compositionally biased region" description="Polar residues" evidence="2">
    <location>
        <begin position="900"/>
        <end position="909"/>
    </location>
</feature>
<feature type="compositionally biased region" description="Polar residues" evidence="2">
    <location>
        <begin position="958"/>
        <end position="978"/>
    </location>
</feature>
<feature type="compositionally biased region" description="Polar residues" evidence="2">
    <location>
        <begin position="685"/>
        <end position="718"/>
    </location>
</feature>
<feature type="compositionally biased region" description="Polar residues" evidence="2">
    <location>
        <begin position="1024"/>
        <end position="1036"/>
    </location>
</feature>
<dbReference type="Proteomes" id="UP000002866">
    <property type="component" value="Chromosome 2"/>
</dbReference>
<feature type="compositionally biased region" description="Polar residues" evidence="2">
    <location>
        <begin position="1535"/>
        <end position="1546"/>
    </location>
</feature>
<feature type="compositionally biased region" description="Basic and acidic residues" evidence="2">
    <location>
        <begin position="1188"/>
        <end position="1197"/>
    </location>
</feature>
<dbReference type="OMA" id="CTFIDDW"/>
<evidence type="ECO:0000259" key="3">
    <source>
        <dbReference type="Pfam" id="PF16561"/>
    </source>
</evidence>
<feature type="compositionally biased region" description="Polar residues" evidence="2">
    <location>
        <begin position="146"/>
        <end position="158"/>
    </location>
</feature>
<dbReference type="STRING" id="1071380.I2H081"/>
<gene>
    <name evidence="4" type="primary">TBLA0B09660</name>
    <name evidence="4" type="ORF">TBLA_0B09660</name>
</gene>
<reference evidence="4 5" key="1">
    <citation type="journal article" date="2011" name="Proc. Natl. Acad. Sci. U.S.A.">
        <title>Evolutionary erosion of yeast sex chromosomes by mating-type switching accidents.</title>
        <authorList>
            <person name="Gordon J.L."/>
            <person name="Armisen D."/>
            <person name="Proux-Wera E."/>
            <person name="Oheigeartaigh S.S."/>
            <person name="Byrne K.P."/>
            <person name="Wolfe K.H."/>
        </authorList>
    </citation>
    <scope>NUCLEOTIDE SEQUENCE [LARGE SCALE GENOMIC DNA]</scope>
    <source>
        <strain evidence="5">ATCC 34711 / CBS 6284 / DSM 70876 / NBRC 10599 / NRRL Y-10934 / UCD 77-7</strain>
    </source>
</reference>
<feature type="region of interest" description="Disordered" evidence="2">
    <location>
        <begin position="219"/>
        <end position="248"/>
    </location>
</feature>
<feature type="compositionally biased region" description="Basic and acidic residues" evidence="2">
    <location>
        <begin position="237"/>
        <end position="248"/>
    </location>
</feature>
<dbReference type="eggNOG" id="KOG1616">
    <property type="taxonomic scope" value="Eukaryota"/>
</dbReference>
<feature type="compositionally biased region" description="Low complexity" evidence="2">
    <location>
        <begin position="1346"/>
        <end position="1357"/>
    </location>
</feature>
<keyword evidence="5" id="KW-1185">Reference proteome</keyword>
<feature type="compositionally biased region" description="Low complexity" evidence="2">
    <location>
        <begin position="664"/>
        <end position="681"/>
    </location>
</feature>
<dbReference type="SUPFAM" id="SSF81296">
    <property type="entry name" value="E set domains"/>
    <property type="match status" value="1"/>
</dbReference>
<dbReference type="InterPro" id="IPR013783">
    <property type="entry name" value="Ig-like_fold"/>
</dbReference>
<feature type="compositionally biased region" description="Polar residues" evidence="2">
    <location>
        <begin position="226"/>
        <end position="236"/>
    </location>
</feature>
<feature type="compositionally biased region" description="Low complexity" evidence="2">
    <location>
        <begin position="789"/>
        <end position="806"/>
    </location>
</feature>
<feature type="compositionally biased region" description="Basic residues" evidence="2">
    <location>
        <begin position="1306"/>
        <end position="1317"/>
    </location>
</feature>
<dbReference type="EMBL" id="HE806317">
    <property type="protein sequence ID" value="CCH59783.1"/>
    <property type="molecule type" value="Genomic_DNA"/>
</dbReference>
<feature type="compositionally biased region" description="Basic and acidic residues" evidence="2">
    <location>
        <begin position="981"/>
        <end position="1002"/>
    </location>
</feature>
<dbReference type="InterPro" id="IPR032640">
    <property type="entry name" value="AMPK1_CBM"/>
</dbReference>
<dbReference type="Gene3D" id="2.60.40.10">
    <property type="entry name" value="Immunoglobulins"/>
    <property type="match status" value="1"/>
</dbReference>
<name>I2H081_HENB6</name>
<feature type="region of interest" description="Disordered" evidence="2">
    <location>
        <begin position="952"/>
        <end position="1373"/>
    </location>
</feature>
<dbReference type="GeneID" id="14494376"/>
<feature type="compositionally biased region" description="Polar residues" evidence="2">
    <location>
        <begin position="1198"/>
        <end position="1208"/>
    </location>
</feature>
<feature type="compositionally biased region" description="Low complexity" evidence="2">
    <location>
        <begin position="1659"/>
        <end position="1672"/>
    </location>
</feature>
<dbReference type="InParanoid" id="I2H081"/>
<feature type="region of interest" description="Disordered" evidence="2">
    <location>
        <begin position="169"/>
        <end position="192"/>
    </location>
</feature>
<feature type="region of interest" description="Disordered" evidence="2">
    <location>
        <begin position="1624"/>
        <end position="1725"/>
    </location>
</feature>
<feature type="region of interest" description="Disordered" evidence="2">
    <location>
        <begin position="343"/>
        <end position="362"/>
    </location>
</feature>
<feature type="region of interest" description="Disordered" evidence="2">
    <location>
        <begin position="139"/>
        <end position="158"/>
    </location>
</feature>
<dbReference type="OrthoDB" id="5976022at2759"/>
<evidence type="ECO:0000313" key="4">
    <source>
        <dbReference type="EMBL" id="CCH59783.1"/>
    </source>
</evidence>
<feature type="region of interest" description="Disordered" evidence="2">
    <location>
        <begin position="900"/>
        <end position="926"/>
    </location>
</feature>
<dbReference type="HOGENOM" id="CLU_239825_0_0_1"/>
<feature type="compositionally biased region" description="Basic and acidic residues" evidence="2">
    <location>
        <begin position="1011"/>
        <end position="1022"/>
    </location>
</feature>
<protein>
    <recommendedName>
        <fullName evidence="3">AMP-activated protein kinase glycogen-binding domain-containing protein</fullName>
    </recommendedName>
</protein>
<keyword evidence="1" id="KW-0597">Phosphoprotein</keyword>
<feature type="compositionally biased region" description="Basic and acidic residues" evidence="2">
    <location>
        <begin position="1117"/>
        <end position="1130"/>
    </location>
</feature>
<feature type="compositionally biased region" description="Basic and acidic residues" evidence="2">
    <location>
        <begin position="343"/>
        <end position="361"/>
    </location>
</feature>
<feature type="compositionally biased region" description="Basic and acidic residues" evidence="2">
    <location>
        <begin position="1260"/>
        <end position="1297"/>
    </location>
</feature>
<feature type="domain" description="AMP-activated protein kinase glycogen-binding" evidence="3">
    <location>
        <begin position="44"/>
        <end position="115"/>
    </location>
</feature>
<feature type="compositionally biased region" description="Low complexity" evidence="2">
    <location>
        <begin position="1680"/>
        <end position="1703"/>
    </location>
</feature>
<accession>I2H081</accession>
<feature type="compositionally biased region" description="Polar residues" evidence="2">
    <location>
        <begin position="1248"/>
        <end position="1259"/>
    </location>
</feature>
<evidence type="ECO:0000313" key="5">
    <source>
        <dbReference type="Proteomes" id="UP000002866"/>
    </source>
</evidence>